<dbReference type="InterPro" id="IPR017871">
    <property type="entry name" value="ABC_transporter-like_CS"/>
</dbReference>
<dbReference type="InterPro" id="IPR013563">
    <property type="entry name" value="Oligopep_ABC_C"/>
</dbReference>
<dbReference type="EMBL" id="VNFK01000012">
    <property type="protein sequence ID" value="TVU60892.1"/>
    <property type="molecule type" value="Genomic_DNA"/>
</dbReference>
<dbReference type="GO" id="GO:0055085">
    <property type="term" value="P:transmembrane transport"/>
    <property type="evidence" value="ECO:0007669"/>
    <property type="project" value="UniProtKB-ARBA"/>
</dbReference>
<dbReference type="GO" id="GO:0016887">
    <property type="term" value="F:ATP hydrolysis activity"/>
    <property type="evidence" value="ECO:0007669"/>
    <property type="project" value="InterPro"/>
</dbReference>
<dbReference type="PROSITE" id="PS50893">
    <property type="entry name" value="ABC_TRANSPORTER_2"/>
    <property type="match status" value="1"/>
</dbReference>
<evidence type="ECO:0000259" key="6">
    <source>
        <dbReference type="PROSITE" id="PS50893"/>
    </source>
</evidence>
<evidence type="ECO:0000256" key="2">
    <source>
        <dbReference type="ARBA" id="ARBA00022448"/>
    </source>
</evidence>
<dbReference type="SMART" id="SM00382">
    <property type="entry name" value="AAA"/>
    <property type="match status" value="1"/>
</dbReference>
<evidence type="ECO:0000313" key="8">
    <source>
        <dbReference type="Proteomes" id="UP000316500"/>
    </source>
</evidence>
<gene>
    <name evidence="7" type="ORF">FQP90_15135</name>
</gene>
<evidence type="ECO:0000256" key="1">
    <source>
        <dbReference type="ARBA" id="ARBA00005417"/>
    </source>
</evidence>
<dbReference type="PROSITE" id="PS00211">
    <property type="entry name" value="ABC_TRANSPORTER_1"/>
    <property type="match status" value="1"/>
</dbReference>
<dbReference type="Gene3D" id="3.40.50.300">
    <property type="entry name" value="P-loop containing nucleotide triphosphate hydrolases"/>
    <property type="match status" value="1"/>
</dbReference>
<dbReference type="Pfam" id="PF00005">
    <property type="entry name" value="ABC_tran"/>
    <property type="match status" value="1"/>
</dbReference>
<comment type="caution">
    <text evidence="7">The sequence shown here is derived from an EMBL/GenBank/DDBJ whole genome shotgun (WGS) entry which is preliminary data.</text>
</comment>
<dbReference type="PANTHER" id="PTHR43776:SF7">
    <property type="entry name" value="D,D-DIPEPTIDE TRANSPORT ATP-BINDING PROTEIN DDPF-RELATED"/>
    <property type="match status" value="1"/>
</dbReference>
<sequence length="329" mass="34631">MSELRFEQVSVRFGGRRGMTAVDGVDLTVPKGQVVGLVGESGSGKSTLARAAASLTPLSAGQILFNGRPLRPKRGEHRPLQMVFQDPHSSLNPRMSIGDSIAEGIPRAGRGDAASRRAEVERLLGLVGLDPQRASSYPGQMSGGQLQRVALARALAGQPEVIIADEITSALDVSVQGTVLNLVRDLQRELNLSMLFISHNLAVVRYVADAIAVMYLGRIVEQGPAEQILSNPQHPYTKALLAAVPGNGSTGLSPGMSDPAVQAVSDAEPADPHHPPTGCRYHLRCPIGPLVLPGRDVCREADPEPEGHSHAAACHFADGSLMAGKAGLL</sequence>
<dbReference type="InterPro" id="IPR003439">
    <property type="entry name" value="ABC_transporter-like_ATP-bd"/>
</dbReference>
<organism evidence="7 8">
    <name type="scientific">Paenarthrobacter nitroguajacolicus</name>
    <name type="common">Arthrobacter nitroguajacolicus</name>
    <dbReference type="NCBI Taxonomy" id="211146"/>
    <lineage>
        <taxon>Bacteria</taxon>
        <taxon>Bacillati</taxon>
        <taxon>Actinomycetota</taxon>
        <taxon>Actinomycetes</taxon>
        <taxon>Micrococcales</taxon>
        <taxon>Micrococcaceae</taxon>
        <taxon>Paenarthrobacter</taxon>
    </lineage>
</organism>
<feature type="region of interest" description="Disordered" evidence="5">
    <location>
        <begin position="251"/>
        <end position="275"/>
    </location>
</feature>
<dbReference type="Pfam" id="PF08352">
    <property type="entry name" value="oligo_HPY"/>
    <property type="match status" value="1"/>
</dbReference>
<dbReference type="RefSeq" id="WP_144651894.1">
    <property type="nucleotide sequence ID" value="NZ_VNFK01000012.1"/>
</dbReference>
<dbReference type="InterPro" id="IPR050319">
    <property type="entry name" value="ABC_transp_ATP-bind"/>
</dbReference>
<evidence type="ECO:0000256" key="5">
    <source>
        <dbReference type="SAM" id="MobiDB-lite"/>
    </source>
</evidence>
<dbReference type="AlphaFoldDB" id="A0A558GVK5"/>
<dbReference type="NCBIfam" id="TIGR01727">
    <property type="entry name" value="oligo_HPY"/>
    <property type="match status" value="1"/>
</dbReference>
<comment type="similarity">
    <text evidence="1">Belongs to the ABC transporter superfamily.</text>
</comment>
<evidence type="ECO:0000313" key="7">
    <source>
        <dbReference type="EMBL" id="TVU60892.1"/>
    </source>
</evidence>
<name>A0A558GVK5_PAENT</name>
<dbReference type="GO" id="GO:0015833">
    <property type="term" value="P:peptide transport"/>
    <property type="evidence" value="ECO:0007669"/>
    <property type="project" value="InterPro"/>
</dbReference>
<keyword evidence="4 7" id="KW-0067">ATP-binding</keyword>
<dbReference type="GO" id="GO:0005524">
    <property type="term" value="F:ATP binding"/>
    <property type="evidence" value="ECO:0007669"/>
    <property type="project" value="UniProtKB-KW"/>
</dbReference>
<evidence type="ECO:0000256" key="4">
    <source>
        <dbReference type="ARBA" id="ARBA00022840"/>
    </source>
</evidence>
<dbReference type="Proteomes" id="UP000316500">
    <property type="component" value="Unassembled WGS sequence"/>
</dbReference>
<dbReference type="SUPFAM" id="SSF52540">
    <property type="entry name" value="P-loop containing nucleoside triphosphate hydrolases"/>
    <property type="match status" value="1"/>
</dbReference>
<dbReference type="PANTHER" id="PTHR43776">
    <property type="entry name" value="TRANSPORT ATP-BINDING PROTEIN"/>
    <property type="match status" value="1"/>
</dbReference>
<reference evidence="7 8" key="1">
    <citation type="submission" date="2019-07" db="EMBL/GenBank/DDBJ databases">
        <title>Diversity of Bacteria from Kongsfjorden, Arctic.</title>
        <authorList>
            <person name="Yu Y."/>
        </authorList>
    </citation>
    <scope>NUCLEOTIDE SEQUENCE [LARGE SCALE GENOMIC DNA]</scope>
    <source>
        <strain evidence="7 8">SM1928</strain>
    </source>
</reference>
<evidence type="ECO:0000256" key="3">
    <source>
        <dbReference type="ARBA" id="ARBA00022741"/>
    </source>
</evidence>
<dbReference type="OrthoDB" id="8481147at2"/>
<dbReference type="InterPro" id="IPR003593">
    <property type="entry name" value="AAA+_ATPase"/>
</dbReference>
<accession>A0A558GVK5</accession>
<dbReference type="InterPro" id="IPR027417">
    <property type="entry name" value="P-loop_NTPase"/>
</dbReference>
<keyword evidence="2" id="KW-0813">Transport</keyword>
<proteinExistence type="inferred from homology"/>
<protein>
    <submittedName>
        <fullName evidence="7">ABC transporter ATP-binding protein</fullName>
    </submittedName>
</protein>
<feature type="domain" description="ABC transporter" evidence="6">
    <location>
        <begin position="4"/>
        <end position="241"/>
    </location>
</feature>
<dbReference type="CDD" id="cd03257">
    <property type="entry name" value="ABC_NikE_OppD_transporters"/>
    <property type="match status" value="1"/>
</dbReference>
<keyword evidence="3" id="KW-0547">Nucleotide-binding</keyword>